<dbReference type="InterPro" id="IPR055270">
    <property type="entry name" value="Glyco_tran_10_C"/>
</dbReference>
<evidence type="ECO:0000256" key="19">
    <source>
        <dbReference type="ARBA" id="ARBA00036481"/>
    </source>
</evidence>
<keyword evidence="10 24" id="KW-0333">Golgi apparatus</keyword>
<dbReference type="PANTHER" id="PTHR11929:SF10">
    <property type="entry name" value="4-GALACTOSYL-N-ACETYLGLUCOSAMINIDE 3-ALPHA-L-FUCOSYLTRANSFERASE 9"/>
    <property type="match status" value="1"/>
</dbReference>
<dbReference type="AlphaFoldDB" id="A0AA88PNH1"/>
<comment type="catalytic activity">
    <reaction evidence="16">
        <text>alpha-D-galactosyl-(1-&gt;3)-beta-D-galactosyl-(1-&gt;4)-N-acetyl-beta-D-glucosaminyl-(1-&gt;3)-beta-D-galactosyl-(1-&gt;4)-beta-D-glucosyl-(1&lt;-&gt;1')-ceramide + GDP-beta-L-fucose = a neolactoside IV(3)-alpha-Gal,III(3)-alpha-Fuc-nLc4Cer + GDP + H(+)</text>
        <dbReference type="Rhea" id="RHEA:48380"/>
        <dbReference type="ChEBI" id="CHEBI:15378"/>
        <dbReference type="ChEBI" id="CHEBI:57273"/>
        <dbReference type="ChEBI" id="CHEBI:58189"/>
        <dbReference type="ChEBI" id="CHEBI:90380"/>
        <dbReference type="ChEBI" id="CHEBI:90381"/>
    </reaction>
    <physiologicalReaction direction="left-to-right" evidence="16">
        <dbReference type="Rhea" id="RHEA:48381"/>
    </physiologicalReaction>
</comment>
<evidence type="ECO:0000256" key="22">
    <source>
        <dbReference type="ARBA" id="ARBA00043828"/>
    </source>
</evidence>
<name>A0AA88PNH1_9TELE</name>
<evidence type="ECO:0000259" key="26">
    <source>
        <dbReference type="Pfam" id="PF17039"/>
    </source>
</evidence>
<dbReference type="Proteomes" id="UP001187343">
    <property type="component" value="Unassembled WGS sequence"/>
</dbReference>
<evidence type="ECO:0000256" key="17">
    <source>
        <dbReference type="ARBA" id="ARBA00036234"/>
    </source>
</evidence>
<dbReference type="EMBL" id="JAUYZG010000015">
    <property type="protein sequence ID" value="KAK2887639.1"/>
    <property type="molecule type" value="Genomic_DNA"/>
</dbReference>
<evidence type="ECO:0000256" key="10">
    <source>
        <dbReference type="ARBA" id="ARBA00023034"/>
    </source>
</evidence>
<evidence type="ECO:0000256" key="3">
    <source>
        <dbReference type="ARBA" id="ARBA00008919"/>
    </source>
</evidence>
<evidence type="ECO:0000256" key="13">
    <source>
        <dbReference type="ARBA" id="ARBA00023157"/>
    </source>
</evidence>
<evidence type="ECO:0000256" key="6">
    <source>
        <dbReference type="ARBA" id="ARBA00022679"/>
    </source>
</evidence>
<comment type="catalytic activity">
    <reaction evidence="20">
        <text>a neolactoside nLc4Cer + GDP-beta-L-fucose = a neolactoside III(3)-alpha-Fuc-nLc4Cer + GDP + H(+)</text>
        <dbReference type="Rhea" id="RHEA:48376"/>
        <dbReference type="ChEBI" id="CHEBI:15378"/>
        <dbReference type="ChEBI" id="CHEBI:57273"/>
        <dbReference type="ChEBI" id="CHEBI:58189"/>
        <dbReference type="ChEBI" id="CHEBI:90376"/>
        <dbReference type="ChEBI" id="CHEBI:90379"/>
    </reaction>
    <physiologicalReaction direction="left-to-right" evidence="20">
        <dbReference type="Rhea" id="RHEA:48377"/>
    </physiologicalReaction>
</comment>
<proteinExistence type="inferred from homology"/>
<evidence type="ECO:0000256" key="9">
    <source>
        <dbReference type="ARBA" id="ARBA00022989"/>
    </source>
</evidence>
<evidence type="ECO:0000256" key="1">
    <source>
        <dbReference type="ARBA" id="ARBA00004922"/>
    </source>
</evidence>
<keyword evidence="8" id="KW-0735">Signal-anchor</keyword>
<dbReference type="FunFam" id="3.40.50.11660:FF:000001">
    <property type="entry name" value="alpha-(1,3)-fucosyltransferase 9"/>
    <property type="match status" value="1"/>
</dbReference>
<dbReference type="SUPFAM" id="SSF53756">
    <property type="entry name" value="UDP-Glycosyltransferase/glycogen phosphorylase"/>
    <property type="match status" value="1"/>
</dbReference>
<comment type="catalytic activity">
    <reaction evidence="15">
        <text>a beta-D-galactosyl-(1-&gt;4)-N-acetyl-beta-D-glucosaminyl derivative + GDP-beta-L-fucose = a beta-D-galactosyl-(1-&gt;4)-[alpha-L-fucosyl-(1-&gt;3)]-N-acetyl-beta-D-glucosaminyl derivative + GDP + H(+)</text>
        <dbReference type="Rhea" id="RHEA:14257"/>
        <dbReference type="ChEBI" id="CHEBI:15378"/>
        <dbReference type="ChEBI" id="CHEBI:57273"/>
        <dbReference type="ChEBI" id="CHEBI:58189"/>
        <dbReference type="ChEBI" id="CHEBI:133507"/>
        <dbReference type="ChEBI" id="CHEBI:137941"/>
        <dbReference type="EC" id="2.4.1.152"/>
    </reaction>
    <physiologicalReaction direction="left-to-right" evidence="15">
        <dbReference type="Rhea" id="RHEA:14258"/>
    </physiologicalReaction>
</comment>
<evidence type="ECO:0000256" key="4">
    <source>
        <dbReference type="ARBA" id="ARBA00011738"/>
    </source>
</evidence>
<comment type="pathway">
    <text evidence="1">Protein modification; protein glycosylation.</text>
</comment>
<comment type="pathway">
    <text evidence="2">Glycolipid biosynthesis.</text>
</comment>
<keyword evidence="12 24" id="KW-0472">Membrane</keyword>
<dbReference type="InterPro" id="IPR001503">
    <property type="entry name" value="Glyco_trans_10"/>
</dbReference>
<dbReference type="GO" id="GO:0032580">
    <property type="term" value="C:Golgi cisterna membrane"/>
    <property type="evidence" value="ECO:0007669"/>
    <property type="project" value="UniProtKB-SubCell"/>
</dbReference>
<keyword evidence="6 24" id="KW-0808">Transferase</keyword>
<feature type="transmembrane region" description="Helical" evidence="24">
    <location>
        <begin position="26"/>
        <end position="44"/>
    </location>
</feature>
<dbReference type="PANTHER" id="PTHR11929">
    <property type="entry name" value="ALPHA- 1,3 -FUCOSYLTRANSFERASE"/>
    <property type="match status" value="1"/>
</dbReference>
<evidence type="ECO:0000256" key="21">
    <source>
        <dbReference type="ARBA" id="ARBA00037848"/>
    </source>
</evidence>
<evidence type="ECO:0000256" key="8">
    <source>
        <dbReference type="ARBA" id="ARBA00022968"/>
    </source>
</evidence>
<evidence type="ECO:0000256" key="23">
    <source>
        <dbReference type="ARBA" id="ARBA00043838"/>
    </source>
</evidence>
<comment type="subunit">
    <text evidence="4">Homodimer.</text>
</comment>
<evidence type="ECO:0000256" key="11">
    <source>
        <dbReference type="ARBA" id="ARBA00023098"/>
    </source>
</evidence>
<evidence type="ECO:0000256" key="16">
    <source>
        <dbReference type="ARBA" id="ARBA00036053"/>
    </source>
</evidence>
<comment type="catalytic activity">
    <reaction evidence="23">
        <text>an alpha-L-Fuc-(1-&gt;2)-beta-D-Gal-(1-&gt;4)-beta-D-GlcNAc derivative + GDP-beta-L-fucose = an alpha-L-Fuc-(1-&gt;2)-beta-D-Gal-(1-&gt;4)-[alpha-L-Fuc-(1-&gt;3)]-beta-D-GlcNAc derivative + GDP + H(+)</text>
        <dbReference type="Rhea" id="RHEA:77191"/>
        <dbReference type="ChEBI" id="CHEBI:15378"/>
        <dbReference type="ChEBI" id="CHEBI:57273"/>
        <dbReference type="ChEBI" id="CHEBI:58189"/>
        <dbReference type="ChEBI" id="CHEBI:133510"/>
        <dbReference type="ChEBI" id="CHEBI:195560"/>
    </reaction>
    <physiologicalReaction direction="left-to-right" evidence="23">
        <dbReference type="Rhea" id="RHEA:77192"/>
    </physiologicalReaction>
</comment>
<evidence type="ECO:0000313" key="27">
    <source>
        <dbReference type="EMBL" id="KAK2887639.1"/>
    </source>
</evidence>
<feature type="domain" description="Fucosyltransferase N-terminal" evidence="26">
    <location>
        <begin position="109"/>
        <end position="215"/>
    </location>
</feature>
<dbReference type="GO" id="GO:0017083">
    <property type="term" value="F:4-galactosyl-N-acetylglucosaminide 3-alpha-L-fucosyltransferase activity"/>
    <property type="evidence" value="ECO:0007669"/>
    <property type="project" value="UniProtKB-EC"/>
</dbReference>
<dbReference type="InterPro" id="IPR031481">
    <property type="entry name" value="Glyco_tran_10_N"/>
</dbReference>
<dbReference type="Pfam" id="PF00852">
    <property type="entry name" value="Glyco_transf_10"/>
    <property type="match status" value="1"/>
</dbReference>
<keyword evidence="11" id="KW-0443">Lipid metabolism</keyword>
<keyword evidence="7 24" id="KW-0812">Transmembrane</keyword>
<evidence type="ECO:0000256" key="5">
    <source>
        <dbReference type="ARBA" id="ARBA00022676"/>
    </source>
</evidence>
<feature type="domain" description="Fucosyltransferase C-terminal" evidence="25">
    <location>
        <begin position="230"/>
        <end position="403"/>
    </location>
</feature>
<dbReference type="InterPro" id="IPR038577">
    <property type="entry name" value="GT10-like_C_sf"/>
</dbReference>
<comment type="catalytic activity">
    <reaction evidence="22">
        <text>beta-D-Gal-(1-&gt;4)-beta-D-GlcNAc-(1-&gt;3)-beta-D-Gal-(1-&gt;4)-D-Glc + GDP-beta-L-fucose = beta-D-Gal-(1-&gt;4)-[alpha-L-Fuc-(1-&gt;3)]-beta-D-GlcNAc-(1-&gt;3)-beta-D-Gal-(1-&gt;4)-D-Glc + GDP + H(+)</text>
        <dbReference type="Rhea" id="RHEA:77187"/>
        <dbReference type="ChEBI" id="CHEBI:15378"/>
        <dbReference type="ChEBI" id="CHEBI:57273"/>
        <dbReference type="ChEBI" id="CHEBI:58189"/>
        <dbReference type="ChEBI" id="CHEBI:60239"/>
        <dbReference type="ChEBI" id="CHEBI:61352"/>
    </reaction>
    <physiologicalReaction direction="left-to-right" evidence="22">
        <dbReference type="Rhea" id="RHEA:77188"/>
    </physiologicalReaction>
</comment>
<keyword evidence="14" id="KW-0325">Glycoprotein</keyword>
<evidence type="ECO:0000256" key="24">
    <source>
        <dbReference type="RuleBase" id="RU003832"/>
    </source>
</evidence>
<keyword evidence="13" id="KW-1015">Disulfide bond</keyword>
<reference evidence="27" key="1">
    <citation type="submission" date="2023-08" db="EMBL/GenBank/DDBJ databases">
        <title>Chromosome-level Genome Assembly of mud carp (Cirrhinus molitorella).</title>
        <authorList>
            <person name="Liu H."/>
        </authorList>
    </citation>
    <scope>NUCLEOTIDE SEQUENCE</scope>
    <source>
        <strain evidence="27">Prfri</strain>
        <tissue evidence="27">Muscle</tissue>
    </source>
</reference>
<evidence type="ECO:0000313" key="28">
    <source>
        <dbReference type="Proteomes" id="UP001187343"/>
    </source>
</evidence>
<evidence type="ECO:0000256" key="2">
    <source>
        <dbReference type="ARBA" id="ARBA00004934"/>
    </source>
</evidence>
<dbReference type="Gene3D" id="3.40.50.11660">
    <property type="entry name" value="Glycosyl transferase family 10, C-terminal domain"/>
    <property type="match status" value="1"/>
</dbReference>
<comment type="similarity">
    <text evidence="3 24">Belongs to the glycosyltransferase 10 family.</text>
</comment>
<evidence type="ECO:0000256" key="14">
    <source>
        <dbReference type="ARBA" id="ARBA00023180"/>
    </source>
</evidence>
<accession>A0AA88PNH1</accession>
<evidence type="ECO:0000256" key="20">
    <source>
        <dbReference type="ARBA" id="ARBA00036757"/>
    </source>
</evidence>
<keyword evidence="5 24" id="KW-0328">Glycosyltransferase</keyword>
<comment type="catalytic activity">
    <reaction evidence="17">
        <text>an alpha-Neu5Ac-(2-&gt;3)-beta-D-Gal-(1-&gt;4)-beta-D-GlcNAc-(1-&gt;3)-beta-D-Gal-(1-&gt;4)-beta-D-GlcNAc derivative + GDP-beta-L-fucose = an alpha-Neu5Ac-(2-&gt;3)-beta-D-Gal-(1-&gt;4)-beta-D-GlcNAc-(1-&gt;3)-beta-D-Gal-(1-&gt;4)-[alpha-L-Fuc-(1-&gt;3)]-beta-D-GlcNAc derivative + GDP + H(+)</text>
        <dbReference type="Rhea" id="RHEA:68044"/>
        <dbReference type="ChEBI" id="CHEBI:15378"/>
        <dbReference type="ChEBI" id="CHEBI:57273"/>
        <dbReference type="ChEBI" id="CHEBI:58189"/>
        <dbReference type="ChEBI" id="CHEBI:145343"/>
        <dbReference type="ChEBI" id="CHEBI:176900"/>
    </reaction>
    <physiologicalReaction direction="left-to-right" evidence="17">
        <dbReference type="Rhea" id="RHEA:68045"/>
    </physiologicalReaction>
</comment>
<keyword evidence="9 24" id="KW-1133">Transmembrane helix</keyword>
<sequence>MDSNFELLGFCNKGANKMYSTSKNSWAMIIGMILTACFIVYVYCSPSFFKFTSTQIQINNISAETCLSFLEMENYRCTANITSEERLRSTSAPKPLPTTAKAKEPEEPETLLLIWMWPFGIGFGLGPCSTAFNIHGCRLTDDRGLFNQAHGVMFHHRDISWDASNMPSLPRPAFQKWIWWNMESPSNSNPIAQLNSLFNLTSNYRRDSDIPTPYGWLTEATEEQKNYTIPTKDKLVCWIVSNYNPNFRRSQYYNELAKHVKVSAYGRQFNNRVSDAEYSNVVSSCKFYLSFENSVHKDYMTEKLFNPLAYGTVPVVLGPPRENYEQFIPSNAFIHVDDFKTAKEMAEYLQHLDQNEDLYMQYFSWRKQFVSALLSYGLENACRICDHIRRNKEYKVVKDLNGWYWGG</sequence>
<dbReference type="Pfam" id="PF17039">
    <property type="entry name" value="Glyco_tran_10_N"/>
    <property type="match status" value="1"/>
</dbReference>
<evidence type="ECO:0000259" key="25">
    <source>
        <dbReference type="Pfam" id="PF00852"/>
    </source>
</evidence>
<dbReference type="GO" id="GO:0006629">
    <property type="term" value="P:lipid metabolic process"/>
    <property type="evidence" value="ECO:0007669"/>
    <property type="project" value="UniProtKB-KW"/>
</dbReference>
<comment type="caution">
    <text evidence="27">The sequence shown here is derived from an EMBL/GenBank/DDBJ whole genome shotgun (WGS) entry which is preliminary data.</text>
</comment>
<comment type="catalytic activity">
    <reaction evidence="18">
        <text>alpha-N-glycoloylneuraminosyl-(2-&gt;3)-beta-D-galactosyl-(1-&gt;4)-N-acetyl-beta-D-glucosaminyl-(1-&gt;3)-beta-D-galactosyl-(1-&gt;4)-N-acetyl-beta-D-glucosaminyl-(1-&gt;3)-beta-D-galactosyl-(1-&gt;4)-beta-D-glucosyl-(1&lt;-&gt;1')-ceramide + GDP-beta-L-fucose = alpha-N-glycoloylneuraminosyl-(2-&gt;3)-beta-D-galactosyl-(1-&gt;4)-N-acetyl-beta-D-glucosaminyl-(1-&gt;3)-beta-D-galactosyl-(1-&gt;4)-[alpha-L-fucosyl-(1-&gt;3)]-N-acetyl-beta-D-glucosaminyl-(1-&gt;3)-beta-D-galactosyl-(1-&gt;4)-beta-D-glucosyl-(1&lt;-&gt;1')-ceramide + GDP + H(+)</text>
        <dbReference type="Rhea" id="RHEA:48388"/>
        <dbReference type="ChEBI" id="CHEBI:15378"/>
        <dbReference type="ChEBI" id="CHEBI:57273"/>
        <dbReference type="ChEBI" id="CHEBI:58189"/>
        <dbReference type="ChEBI" id="CHEBI:90383"/>
        <dbReference type="ChEBI" id="CHEBI:90384"/>
    </reaction>
    <physiologicalReaction direction="left-to-right" evidence="18">
        <dbReference type="Rhea" id="RHEA:48389"/>
    </physiologicalReaction>
</comment>
<comment type="catalytic activity">
    <reaction evidence="19">
        <text>an N-acetyl-alpha-neuraminyl-(2-&gt;3)-beta-D-galactosyl-(1-&gt;4)-N-acetyl-beta-D-glucosaminyl derivative + GDP-beta-L-fucose = an alpha-Neu5Ac-(2-&gt;3)-beta-D-Gal-(1-&gt;4)-[alpha-L-Fuc-(1-&gt;3)]-beta-D-GlcNAc derivative + GDP + H(+)</text>
        <dbReference type="Rhea" id="RHEA:56076"/>
        <dbReference type="ChEBI" id="CHEBI:15378"/>
        <dbReference type="ChEBI" id="CHEBI:57273"/>
        <dbReference type="ChEBI" id="CHEBI:58189"/>
        <dbReference type="ChEBI" id="CHEBI:136545"/>
        <dbReference type="ChEBI" id="CHEBI:139509"/>
    </reaction>
    <physiologicalReaction direction="left-to-right" evidence="19">
        <dbReference type="Rhea" id="RHEA:56077"/>
    </physiologicalReaction>
</comment>
<evidence type="ECO:0000256" key="7">
    <source>
        <dbReference type="ARBA" id="ARBA00022692"/>
    </source>
</evidence>
<organism evidence="27 28">
    <name type="scientific">Cirrhinus molitorella</name>
    <name type="common">mud carp</name>
    <dbReference type="NCBI Taxonomy" id="172907"/>
    <lineage>
        <taxon>Eukaryota</taxon>
        <taxon>Metazoa</taxon>
        <taxon>Chordata</taxon>
        <taxon>Craniata</taxon>
        <taxon>Vertebrata</taxon>
        <taxon>Euteleostomi</taxon>
        <taxon>Actinopterygii</taxon>
        <taxon>Neopterygii</taxon>
        <taxon>Teleostei</taxon>
        <taxon>Ostariophysi</taxon>
        <taxon>Cypriniformes</taxon>
        <taxon>Cyprinidae</taxon>
        <taxon>Labeoninae</taxon>
        <taxon>Labeonini</taxon>
        <taxon>Cirrhinus</taxon>
    </lineage>
</organism>
<evidence type="ECO:0000256" key="12">
    <source>
        <dbReference type="ARBA" id="ARBA00023136"/>
    </source>
</evidence>
<protein>
    <recommendedName>
        <fullName evidence="24">Fucosyltransferase</fullName>
        <ecNumber evidence="24">2.4.1.-</ecNumber>
    </recommendedName>
</protein>
<evidence type="ECO:0000256" key="15">
    <source>
        <dbReference type="ARBA" id="ARBA00029329"/>
    </source>
</evidence>
<dbReference type="EC" id="2.4.1.-" evidence="24"/>
<comment type="subcellular location">
    <subcellularLocation>
        <location evidence="24">Golgi apparatus</location>
        <location evidence="24">Golgi stack membrane</location>
        <topology evidence="24">Single-pass type II membrane protein</topology>
    </subcellularLocation>
    <subcellularLocation>
        <location evidence="21">Golgi apparatus</location>
        <location evidence="21">trans-Golgi network membrane</location>
        <topology evidence="21">Single-pass type II membrane protein</topology>
    </subcellularLocation>
</comment>
<evidence type="ECO:0000256" key="18">
    <source>
        <dbReference type="ARBA" id="ARBA00036295"/>
    </source>
</evidence>
<gene>
    <name evidence="27" type="ORF">Q8A67_015867</name>
</gene>
<keyword evidence="28" id="KW-1185">Reference proteome</keyword>